<evidence type="ECO:0008006" key="6">
    <source>
        <dbReference type="Google" id="ProtNLM"/>
    </source>
</evidence>
<accession>A0ABR5B2Q3</accession>
<keyword evidence="5" id="KW-1185">Reference proteome</keyword>
<feature type="compositionally biased region" description="Pro residues" evidence="1">
    <location>
        <begin position="937"/>
        <end position="946"/>
    </location>
</feature>
<feature type="region of interest" description="Disordered" evidence="1">
    <location>
        <begin position="566"/>
        <end position="587"/>
    </location>
</feature>
<feature type="compositionally biased region" description="Gly residues" evidence="1">
    <location>
        <begin position="1106"/>
        <end position="1118"/>
    </location>
</feature>
<protein>
    <recommendedName>
        <fullName evidence="6">Protein SMG7</fullName>
    </recommendedName>
</protein>
<dbReference type="PANTHER" id="PTHR15696:SF36">
    <property type="entry name" value="NONSENSE-MEDIATED MRNA DECAY FACTOR"/>
    <property type="match status" value="1"/>
</dbReference>
<dbReference type="InterPro" id="IPR019458">
    <property type="entry name" value="Est1-like_N"/>
</dbReference>
<feature type="compositionally biased region" description="Low complexity" evidence="1">
    <location>
        <begin position="977"/>
        <end position="995"/>
    </location>
</feature>
<dbReference type="Proteomes" id="UP000053800">
    <property type="component" value="Unassembled WGS sequence"/>
</dbReference>
<organism evidence="4 5">
    <name type="scientific">Cryptococcus bacillisporus CA1873</name>
    <dbReference type="NCBI Taxonomy" id="1296111"/>
    <lineage>
        <taxon>Eukaryota</taxon>
        <taxon>Fungi</taxon>
        <taxon>Dikarya</taxon>
        <taxon>Basidiomycota</taxon>
        <taxon>Agaricomycotina</taxon>
        <taxon>Tremellomycetes</taxon>
        <taxon>Tremellales</taxon>
        <taxon>Cryptococcaceae</taxon>
        <taxon>Cryptococcus</taxon>
        <taxon>Cryptococcus gattii species complex</taxon>
    </lineage>
</organism>
<evidence type="ECO:0000313" key="5">
    <source>
        <dbReference type="Proteomes" id="UP000053800"/>
    </source>
</evidence>
<dbReference type="InterPro" id="IPR045153">
    <property type="entry name" value="Est1/Ebs1-like"/>
</dbReference>
<sequence>MQSPNTAKRAAAALDSEAKSESDRLRNVLGSQLPWSKEVELHRQQCRSTHLTLLFSHPFSPYSQSLDLLWLHTTYTLIQAYRDLISRLERLPPAPSNSNGGNKGRRGGGGGGGGNAELKKALTKFRQVLASEETFYRSLTARLVRFYNLGEVSGVEATLKTIKLPTEYTTTESGEDESSHAAQFASLQEKKDKIPLLYKGLICLGDLERYKEQYKQPANNNRHAQEREMQADKFEVAEKYYLAAWSLMPDDGAAWNQLAVISTYIHNDFSTTYYYYRALAVKNAFQGADGILQRFFGRIFDKWRAKRKEGDGGEGGEMGDGVEKWKEEMVVLMAILYLKAGFTYIPTILPALLTSLKVLLRERRLPTESIVRLTSILLGSHFRARSTSGLEQDPNLLKRSFEAEGKTLEVALEVWKVYLQVAREEVEEARASLRRGLEDSALLDDEDEEELETDEMPQLISAILRRILPSLRIISKWLKLNTTYLSRLASPSGNDQVSSPELRAAISSFWDTYHAFFQSSSKLFILERLPSITRPLEEDLDMRGFAPLQKGKTADIDSFAAGATSAVDSTDVGGDGNGDDGGEGREVHPNEEHLMRLGDIQVDGLLIGQSQGYADPLHTFTTGTFTIPEATEMPNVPRVEEYEREHDLQSISTNTEDDPVNLAMRASLGSESVDEEEEEDEEEVIVWNRGRENAMDCSAYQQVQTVPAHIPSPMVVPPPQHRLQHQQSQTAMDLLQDLLQSTPPLVHSSANNSPALVASPYAHQSPPYTQTGFPGMNRNISGPSAGIPSPHNTQMPPGMTAVPPSMQSVQHPGQAKNPSQVPSLFLGSQGSSIWTMTREESQKGHARAGTGPGMGMGMGWVGVDEGQQASQGPPPGFAIPQVPPPIGQPLAQMHQMHQQHQQQLHAHLPMQNIANMGGGPPSASVTLQAQATLSRPSPGPVAPAPPGLSTAATATPPPGVTHRPSIPKLHPNQPSARQTPPVQVQVVQHPTRQPRGPSANASATWGMPLSNNNNNNNNNNNMNMAVAGMSNVPLPLPKSEAEVPYYMRPGVFGGGGAGAGAGAGAVGGTTAQAGAGGIGGMSGGGVPPGRDGAGQGQVQGIWDGTRGFGKGQGWVSGS</sequence>
<dbReference type="InterPro" id="IPR011990">
    <property type="entry name" value="TPR-like_helical_dom_sf"/>
</dbReference>
<evidence type="ECO:0000259" key="3">
    <source>
        <dbReference type="Pfam" id="PF10374"/>
    </source>
</evidence>
<reference evidence="4 5" key="1">
    <citation type="submission" date="2015-01" db="EMBL/GenBank/DDBJ databases">
        <title>The Genome Sequence of Cryptococcus gattii CA1873.</title>
        <authorList>
            <consortium name="The Broad Institute Genomics Platform"/>
            <person name="Cuomo C."/>
            <person name="Litvintseva A."/>
            <person name="Chen Y."/>
            <person name="Heitman J."/>
            <person name="Sun S."/>
            <person name="Springer D."/>
            <person name="Dromer F."/>
            <person name="Young S."/>
            <person name="Zeng Q."/>
            <person name="Gargeya S."/>
            <person name="Abouelleil A."/>
            <person name="Alvarado L."/>
            <person name="Chapman S.B."/>
            <person name="Gainer-Dewar J."/>
            <person name="Goldberg J."/>
            <person name="Griggs A."/>
            <person name="Gujja S."/>
            <person name="Hansen M."/>
            <person name="Howarth C."/>
            <person name="Imamovic A."/>
            <person name="Larimer J."/>
            <person name="Murphy C."/>
            <person name="Naylor J."/>
            <person name="Pearson M."/>
            <person name="Priest M."/>
            <person name="Roberts A."/>
            <person name="Saif S."/>
            <person name="Shea T."/>
            <person name="Sykes S."/>
            <person name="Wortman J."/>
            <person name="Nusbaum C."/>
            <person name="Birren B."/>
        </authorList>
    </citation>
    <scope>NUCLEOTIDE SEQUENCE [LARGE SCALE GENOMIC DNA]</scope>
    <source>
        <strain evidence="4 5">CA1873</strain>
    </source>
</reference>
<proteinExistence type="predicted"/>
<dbReference type="SUPFAM" id="SSF48452">
    <property type="entry name" value="TPR-like"/>
    <property type="match status" value="1"/>
</dbReference>
<feature type="domain" description="DNA/RNA-binding" evidence="2">
    <location>
        <begin position="237"/>
        <end position="550"/>
    </location>
</feature>
<feature type="compositionally biased region" description="Polar residues" evidence="1">
    <location>
        <begin position="923"/>
        <end position="935"/>
    </location>
</feature>
<dbReference type="InterPro" id="IPR018834">
    <property type="entry name" value="DNA/RNA-bd_Est1-type"/>
</dbReference>
<feature type="region of interest" description="Disordered" evidence="1">
    <location>
        <begin position="1"/>
        <end position="23"/>
    </location>
</feature>
<feature type="domain" description="Telomerase activating protein Est1-like N-terminal" evidence="3">
    <location>
        <begin position="65"/>
        <end position="214"/>
    </location>
</feature>
<name>A0ABR5B2Q3_CRYGA</name>
<feature type="region of interest" description="Disordered" evidence="1">
    <location>
        <begin position="1079"/>
        <end position="1118"/>
    </location>
</feature>
<feature type="region of interest" description="Disordered" evidence="1">
    <location>
        <begin position="92"/>
        <end position="116"/>
    </location>
</feature>
<dbReference type="EMBL" id="KN848909">
    <property type="protein sequence ID" value="KIR57876.1"/>
    <property type="molecule type" value="Genomic_DNA"/>
</dbReference>
<dbReference type="Gene3D" id="1.25.40.10">
    <property type="entry name" value="Tetratricopeptide repeat domain"/>
    <property type="match status" value="1"/>
</dbReference>
<gene>
    <name evidence="4" type="ORF">I314_06381</name>
</gene>
<evidence type="ECO:0000313" key="4">
    <source>
        <dbReference type="EMBL" id="KIR57876.1"/>
    </source>
</evidence>
<feature type="compositionally biased region" description="Gly residues" evidence="1">
    <location>
        <begin position="1079"/>
        <end position="1097"/>
    </location>
</feature>
<feature type="region of interest" description="Disordered" evidence="1">
    <location>
        <begin position="911"/>
        <end position="1002"/>
    </location>
</feature>
<dbReference type="Pfam" id="PF10374">
    <property type="entry name" value="EST1"/>
    <property type="match status" value="1"/>
</dbReference>
<dbReference type="Pfam" id="PF10373">
    <property type="entry name" value="EST1_DNA_bind"/>
    <property type="match status" value="1"/>
</dbReference>
<evidence type="ECO:0000256" key="1">
    <source>
        <dbReference type="SAM" id="MobiDB-lite"/>
    </source>
</evidence>
<evidence type="ECO:0000259" key="2">
    <source>
        <dbReference type="Pfam" id="PF10373"/>
    </source>
</evidence>
<dbReference type="PANTHER" id="PTHR15696">
    <property type="entry name" value="SMG-7 SUPPRESSOR WITH MORPHOLOGICAL EFFECT ON GENITALIA PROTEIN 7"/>
    <property type="match status" value="1"/>
</dbReference>